<proteinExistence type="predicted"/>
<dbReference type="Proteomes" id="UP001580346">
    <property type="component" value="Unassembled WGS sequence"/>
</dbReference>
<dbReference type="InterPro" id="IPR050807">
    <property type="entry name" value="TransReg_Diox_bact_type"/>
</dbReference>
<protein>
    <submittedName>
        <fullName evidence="3">Helix-turn-helix domain-containing protein</fullName>
    </submittedName>
</protein>
<keyword evidence="4" id="KW-1185">Reference proteome</keyword>
<dbReference type="SMART" id="SM00530">
    <property type="entry name" value="HTH_XRE"/>
    <property type="match status" value="1"/>
</dbReference>
<gene>
    <name evidence="3" type="ORF">ACE41H_23375</name>
</gene>
<comment type="caution">
    <text evidence="3">The sequence shown here is derived from an EMBL/GenBank/DDBJ whole genome shotgun (WGS) entry which is preliminary data.</text>
</comment>
<dbReference type="RefSeq" id="WP_375357972.1">
    <property type="nucleotide sequence ID" value="NZ_JBHHMI010000037.1"/>
</dbReference>
<keyword evidence="1" id="KW-0238">DNA-binding</keyword>
<dbReference type="SUPFAM" id="SSF47413">
    <property type="entry name" value="lambda repressor-like DNA-binding domains"/>
    <property type="match status" value="1"/>
</dbReference>
<name>A0ABV5AZQ2_9BACL</name>
<evidence type="ECO:0000313" key="4">
    <source>
        <dbReference type="Proteomes" id="UP001580346"/>
    </source>
</evidence>
<dbReference type="Gene3D" id="1.10.260.40">
    <property type="entry name" value="lambda repressor-like DNA-binding domains"/>
    <property type="match status" value="1"/>
</dbReference>
<dbReference type="PANTHER" id="PTHR46797">
    <property type="entry name" value="HTH-TYPE TRANSCRIPTIONAL REGULATOR"/>
    <property type="match status" value="1"/>
</dbReference>
<accession>A0ABV5AZQ2</accession>
<evidence type="ECO:0000313" key="3">
    <source>
        <dbReference type="EMBL" id="MFB5269702.1"/>
    </source>
</evidence>
<dbReference type="PROSITE" id="PS50943">
    <property type="entry name" value="HTH_CROC1"/>
    <property type="match status" value="1"/>
</dbReference>
<evidence type="ECO:0000259" key="2">
    <source>
        <dbReference type="PROSITE" id="PS50943"/>
    </source>
</evidence>
<reference evidence="3 4" key="1">
    <citation type="submission" date="2024-09" db="EMBL/GenBank/DDBJ databases">
        <title>Paenibacillus zeirhizospherea sp. nov., isolated from surface of the maize (Zea mays) roots in a horticulture field, Hungary.</title>
        <authorList>
            <person name="Marton D."/>
            <person name="Farkas M."/>
            <person name="Bedics A."/>
            <person name="Toth E."/>
            <person name="Tancsics A."/>
            <person name="Boka K."/>
            <person name="Maroti G."/>
            <person name="Kriszt B."/>
            <person name="Cserhati M."/>
        </authorList>
    </citation>
    <scope>NUCLEOTIDE SEQUENCE [LARGE SCALE GENOMIC DNA]</scope>
    <source>
        <strain evidence="3 4">KCTC 33519</strain>
    </source>
</reference>
<feature type="domain" description="HTH cro/C1-type" evidence="2">
    <location>
        <begin position="11"/>
        <end position="65"/>
    </location>
</feature>
<dbReference type="InterPro" id="IPR010982">
    <property type="entry name" value="Lambda_DNA-bd_dom_sf"/>
</dbReference>
<dbReference type="EMBL" id="JBHHMI010000037">
    <property type="protein sequence ID" value="MFB5269702.1"/>
    <property type="molecule type" value="Genomic_DNA"/>
</dbReference>
<sequence length="127" mass="14426">MSLPERVGNRIRELRKAKGWTQEQLAEAAGLHYSYMGGVERGDRNISLETLEKIATGLNVPAVEMFKFEEDTEYRRAMDEHMTLMTTLEAKDIRALTRASKEIIEHFIIAKTSELSEAKAQSLKSNP</sequence>
<dbReference type="InterPro" id="IPR001387">
    <property type="entry name" value="Cro/C1-type_HTH"/>
</dbReference>
<organism evidence="3 4">
    <name type="scientific">Paenibacillus enshidis</name>
    <dbReference type="NCBI Taxonomy" id="1458439"/>
    <lineage>
        <taxon>Bacteria</taxon>
        <taxon>Bacillati</taxon>
        <taxon>Bacillota</taxon>
        <taxon>Bacilli</taxon>
        <taxon>Bacillales</taxon>
        <taxon>Paenibacillaceae</taxon>
        <taxon>Paenibacillus</taxon>
    </lineage>
</organism>
<evidence type="ECO:0000256" key="1">
    <source>
        <dbReference type="ARBA" id="ARBA00023125"/>
    </source>
</evidence>
<dbReference type="PANTHER" id="PTHR46797:SF24">
    <property type="entry name" value="DNA-BINDING PHAGE PROTEIN"/>
    <property type="match status" value="1"/>
</dbReference>
<dbReference type="Pfam" id="PF01381">
    <property type="entry name" value="HTH_3"/>
    <property type="match status" value="1"/>
</dbReference>
<dbReference type="CDD" id="cd00093">
    <property type="entry name" value="HTH_XRE"/>
    <property type="match status" value="1"/>
</dbReference>